<dbReference type="InterPro" id="IPR050638">
    <property type="entry name" value="AA-Vitamin_Transporters"/>
</dbReference>
<evidence type="ECO:0000256" key="5">
    <source>
        <dbReference type="ARBA" id="ARBA00023136"/>
    </source>
</evidence>
<evidence type="ECO:0000256" key="4">
    <source>
        <dbReference type="ARBA" id="ARBA00022989"/>
    </source>
</evidence>
<feature type="transmembrane region" description="Helical" evidence="6">
    <location>
        <begin position="263"/>
        <end position="284"/>
    </location>
</feature>
<name>A0A934QFV3_9PROT</name>
<protein>
    <submittedName>
        <fullName evidence="8">EamA/RhaT family transporter</fullName>
    </submittedName>
</protein>
<dbReference type="AlphaFoldDB" id="A0A934QFV3"/>
<proteinExistence type="inferred from homology"/>
<keyword evidence="9" id="KW-1185">Reference proteome</keyword>
<evidence type="ECO:0000256" key="6">
    <source>
        <dbReference type="SAM" id="Phobius"/>
    </source>
</evidence>
<dbReference type="Proteomes" id="UP000778970">
    <property type="component" value="Unassembled WGS sequence"/>
</dbReference>
<dbReference type="InterPro" id="IPR037185">
    <property type="entry name" value="EmrE-like"/>
</dbReference>
<feature type="transmembrane region" description="Helical" evidence="6">
    <location>
        <begin position="290"/>
        <end position="309"/>
    </location>
</feature>
<evidence type="ECO:0000259" key="7">
    <source>
        <dbReference type="Pfam" id="PF00892"/>
    </source>
</evidence>
<sequence>MMRSSIRADGFPSQIALWAALGGTLFALIWSLSFVVTRLALPDIPPVLLAAIRLIASGALLVAFRARTTLATWRAASPATRRTIILAGLLAQAVYLGAAYWALTAIPTSVVNIVVSALPLLTIPAAFLVLRERASLIETFAVVLGVTGVAIAVFDTQSMRMVNEGAYTAAAMLLLVAVAALALGNTLVKRIVTARNYIDICGPQFLTSGVVLLVVSLILETTPGWDALARALPELGYLVLLGSIVGMALWFKLLSLMTANQAASFFLMTPIMGMGLGALFFGELMTTSKIIGVVVLMASISLKVMVSFANKPND</sequence>
<feature type="transmembrane region" description="Helical" evidence="6">
    <location>
        <begin position="231"/>
        <end position="251"/>
    </location>
</feature>
<evidence type="ECO:0000256" key="3">
    <source>
        <dbReference type="ARBA" id="ARBA00022692"/>
    </source>
</evidence>
<dbReference type="PANTHER" id="PTHR32322">
    <property type="entry name" value="INNER MEMBRANE TRANSPORTER"/>
    <property type="match status" value="1"/>
</dbReference>
<organism evidence="8 9">
    <name type="scientific">Rhodovibrio salinarum</name>
    <dbReference type="NCBI Taxonomy" id="1087"/>
    <lineage>
        <taxon>Bacteria</taxon>
        <taxon>Pseudomonadati</taxon>
        <taxon>Pseudomonadota</taxon>
        <taxon>Alphaproteobacteria</taxon>
        <taxon>Rhodospirillales</taxon>
        <taxon>Rhodovibrionaceae</taxon>
        <taxon>Rhodovibrio</taxon>
    </lineage>
</organism>
<comment type="similarity">
    <text evidence="2">Belongs to the EamA transporter family.</text>
</comment>
<reference evidence="8" key="1">
    <citation type="submission" date="2017-08" db="EMBL/GenBank/DDBJ databases">
        <authorList>
            <person name="Imhoff J.F."/>
            <person name="Rahn T."/>
            <person name="Kuenzel S."/>
            <person name="Neulinger S.C."/>
        </authorList>
    </citation>
    <scope>NUCLEOTIDE SEQUENCE</scope>
    <source>
        <strain evidence="8">DSM 9154</strain>
    </source>
</reference>
<feature type="domain" description="EamA" evidence="7">
    <location>
        <begin position="170"/>
        <end position="302"/>
    </location>
</feature>
<evidence type="ECO:0000256" key="2">
    <source>
        <dbReference type="ARBA" id="ARBA00007362"/>
    </source>
</evidence>
<dbReference type="EMBL" id="NRRE01000012">
    <property type="protein sequence ID" value="MBK1696226.1"/>
    <property type="molecule type" value="Genomic_DNA"/>
</dbReference>
<evidence type="ECO:0000313" key="8">
    <source>
        <dbReference type="EMBL" id="MBK1696226.1"/>
    </source>
</evidence>
<feature type="transmembrane region" description="Helical" evidence="6">
    <location>
        <begin position="47"/>
        <end position="64"/>
    </location>
</feature>
<dbReference type="Pfam" id="PF00892">
    <property type="entry name" value="EamA"/>
    <property type="match status" value="2"/>
</dbReference>
<feature type="transmembrane region" description="Helical" evidence="6">
    <location>
        <begin position="15"/>
        <end position="41"/>
    </location>
</feature>
<keyword evidence="3 6" id="KW-0812">Transmembrane</keyword>
<feature type="transmembrane region" description="Helical" evidence="6">
    <location>
        <begin position="166"/>
        <end position="188"/>
    </location>
</feature>
<feature type="transmembrane region" description="Helical" evidence="6">
    <location>
        <begin position="200"/>
        <end position="219"/>
    </location>
</feature>
<evidence type="ECO:0000313" key="9">
    <source>
        <dbReference type="Proteomes" id="UP000778970"/>
    </source>
</evidence>
<comment type="subcellular location">
    <subcellularLocation>
        <location evidence="1">Membrane</location>
        <topology evidence="1">Multi-pass membrane protein</topology>
    </subcellularLocation>
</comment>
<keyword evidence="5 6" id="KW-0472">Membrane</keyword>
<dbReference type="SUPFAM" id="SSF103481">
    <property type="entry name" value="Multidrug resistance efflux transporter EmrE"/>
    <property type="match status" value="2"/>
</dbReference>
<dbReference type="RefSeq" id="WP_081728834.1">
    <property type="nucleotide sequence ID" value="NZ_NRRE01000012.1"/>
</dbReference>
<feature type="transmembrane region" description="Helical" evidence="6">
    <location>
        <begin position="84"/>
        <end position="103"/>
    </location>
</feature>
<dbReference type="InterPro" id="IPR000620">
    <property type="entry name" value="EamA_dom"/>
</dbReference>
<evidence type="ECO:0000256" key="1">
    <source>
        <dbReference type="ARBA" id="ARBA00004141"/>
    </source>
</evidence>
<dbReference type="GO" id="GO:0016020">
    <property type="term" value="C:membrane"/>
    <property type="evidence" value="ECO:0007669"/>
    <property type="project" value="UniProtKB-SubCell"/>
</dbReference>
<gene>
    <name evidence="8" type="ORF">CKO21_03090</name>
</gene>
<feature type="domain" description="EamA" evidence="7">
    <location>
        <begin position="18"/>
        <end position="153"/>
    </location>
</feature>
<comment type="caution">
    <text evidence="8">The sequence shown here is derived from an EMBL/GenBank/DDBJ whole genome shotgun (WGS) entry which is preliminary data.</text>
</comment>
<accession>A0A934QFV3</accession>
<dbReference type="PANTHER" id="PTHR32322:SF2">
    <property type="entry name" value="EAMA DOMAIN-CONTAINING PROTEIN"/>
    <property type="match status" value="1"/>
</dbReference>
<feature type="transmembrane region" description="Helical" evidence="6">
    <location>
        <begin position="109"/>
        <end position="129"/>
    </location>
</feature>
<reference evidence="8" key="2">
    <citation type="journal article" date="2020" name="Microorganisms">
        <title>Osmotic Adaptation and Compatible Solute Biosynthesis of Phototrophic Bacteria as Revealed from Genome Analyses.</title>
        <authorList>
            <person name="Imhoff J.F."/>
            <person name="Rahn T."/>
            <person name="Kunzel S."/>
            <person name="Keller A."/>
            <person name="Neulinger S.C."/>
        </authorList>
    </citation>
    <scope>NUCLEOTIDE SEQUENCE</scope>
    <source>
        <strain evidence="8">DSM 9154</strain>
    </source>
</reference>
<keyword evidence="4 6" id="KW-1133">Transmembrane helix</keyword>
<feature type="transmembrane region" description="Helical" evidence="6">
    <location>
        <begin position="136"/>
        <end position="154"/>
    </location>
</feature>